<dbReference type="Gene3D" id="2.60.40.2030">
    <property type="match status" value="7"/>
</dbReference>
<feature type="domain" description="G-protein coupled receptors family 2 profile 2" evidence="11">
    <location>
        <begin position="1597"/>
        <end position="1848"/>
    </location>
</feature>
<feature type="transmembrane region" description="Helical" evidence="9">
    <location>
        <begin position="1822"/>
        <end position="1847"/>
    </location>
</feature>
<dbReference type="GO" id="GO:0016020">
    <property type="term" value="C:membrane"/>
    <property type="evidence" value="ECO:0007669"/>
    <property type="project" value="UniProtKB-SubCell"/>
</dbReference>
<dbReference type="PANTHER" id="PTHR46682">
    <property type="entry name" value="ADHESION G-PROTEIN COUPLED RECEPTOR V1"/>
    <property type="match status" value="1"/>
</dbReference>
<feature type="non-terminal residue" evidence="13">
    <location>
        <position position="1"/>
    </location>
</feature>
<dbReference type="FunFam" id="2.60.40.2030:FF:000021">
    <property type="entry name" value="Adhesion G protein-coupled receptor V1"/>
    <property type="match status" value="1"/>
</dbReference>
<keyword evidence="3" id="KW-0732">Signal</keyword>
<evidence type="ECO:0000256" key="2">
    <source>
        <dbReference type="ARBA" id="ARBA00022692"/>
    </source>
</evidence>
<evidence type="ECO:0000259" key="10">
    <source>
        <dbReference type="PROSITE" id="PS50221"/>
    </source>
</evidence>
<dbReference type="InterPro" id="IPR057244">
    <property type="entry name" value="GAIN_B"/>
</dbReference>
<feature type="transmembrane region" description="Helical" evidence="9">
    <location>
        <begin position="1632"/>
        <end position="1651"/>
    </location>
</feature>
<keyword evidence="4" id="KW-0677">Repeat</keyword>
<feature type="transmembrane region" description="Helical" evidence="9">
    <location>
        <begin position="1796"/>
        <end position="1816"/>
    </location>
</feature>
<dbReference type="GeneID" id="103065311"/>
<evidence type="ECO:0000256" key="9">
    <source>
        <dbReference type="SAM" id="Phobius"/>
    </source>
</evidence>
<dbReference type="GO" id="GO:0007166">
    <property type="term" value="P:cell surface receptor signaling pathway"/>
    <property type="evidence" value="ECO:0007669"/>
    <property type="project" value="InterPro"/>
</dbReference>
<dbReference type="FunFam" id="2.60.40.2030:FF:000046">
    <property type="entry name" value="Adhesion G protein-coupled receptor V1"/>
    <property type="match status" value="1"/>
</dbReference>
<feature type="domain" description="GAIN-B" evidence="10">
    <location>
        <begin position="1437"/>
        <end position="1595"/>
    </location>
</feature>
<name>A0A9F2Q4C5_PYTBI</name>
<evidence type="ECO:0000313" key="13">
    <source>
        <dbReference type="RefSeq" id="XP_007428034.1"/>
    </source>
</evidence>
<keyword evidence="2 9" id="KW-0812">Transmembrane</keyword>
<dbReference type="GO" id="GO:0007605">
    <property type="term" value="P:sensory perception of sound"/>
    <property type="evidence" value="ECO:0007669"/>
    <property type="project" value="TreeGrafter"/>
</dbReference>
<evidence type="ECO:0000259" key="11">
    <source>
        <dbReference type="PROSITE" id="PS50261"/>
    </source>
</evidence>
<dbReference type="FunFam" id="2.60.40.2030:FF:000007">
    <property type="entry name" value="Adhesion G-protein coupled receptor V1"/>
    <property type="match status" value="1"/>
</dbReference>
<dbReference type="GO" id="GO:0010855">
    <property type="term" value="F:adenylate cyclase inhibitor activity"/>
    <property type="evidence" value="ECO:0007669"/>
    <property type="project" value="TreeGrafter"/>
</dbReference>
<dbReference type="InterPro" id="IPR003644">
    <property type="entry name" value="Calx_beta"/>
</dbReference>
<feature type="transmembrane region" description="Helical" evidence="9">
    <location>
        <begin position="1671"/>
        <end position="1691"/>
    </location>
</feature>
<dbReference type="Pfam" id="PF00002">
    <property type="entry name" value="7tm_2"/>
    <property type="match status" value="1"/>
</dbReference>
<gene>
    <name evidence="13" type="primary">LOC103065311</name>
</gene>
<keyword evidence="12" id="KW-1185">Reference proteome</keyword>
<keyword evidence="7 9" id="KW-0472">Membrane</keyword>
<dbReference type="InterPro" id="IPR046338">
    <property type="entry name" value="GAIN_dom_sf"/>
</dbReference>
<dbReference type="SUPFAM" id="SSF141072">
    <property type="entry name" value="CalX-like"/>
    <property type="match status" value="9"/>
</dbReference>
<accession>A0A9F2Q4C5</accession>
<dbReference type="Proteomes" id="UP000695026">
    <property type="component" value="Unplaced"/>
</dbReference>
<evidence type="ECO:0000256" key="4">
    <source>
        <dbReference type="ARBA" id="ARBA00022737"/>
    </source>
</evidence>
<dbReference type="OMA" id="ICANLHA"/>
<keyword evidence="8" id="KW-1015">Disulfide bond</keyword>
<protein>
    <submittedName>
        <fullName evidence="13">G-protein coupled receptor 98-like</fullName>
    </submittedName>
</protein>
<dbReference type="InterPro" id="IPR017981">
    <property type="entry name" value="GPCR_2-like_7TM"/>
</dbReference>
<dbReference type="Gene3D" id="1.20.1070.10">
    <property type="entry name" value="Rhodopsin 7-helix transmembrane proteins"/>
    <property type="match status" value="1"/>
</dbReference>
<dbReference type="GO" id="GO:0001965">
    <property type="term" value="F:G-protein alpha-subunit binding"/>
    <property type="evidence" value="ECO:0007669"/>
    <property type="project" value="TreeGrafter"/>
</dbReference>
<keyword evidence="6 9" id="KW-1133">Transmembrane helix</keyword>
<reference evidence="13" key="1">
    <citation type="submission" date="2025-08" db="UniProtKB">
        <authorList>
            <consortium name="RefSeq"/>
        </authorList>
    </citation>
    <scope>IDENTIFICATION</scope>
    <source>
        <tissue evidence="13">Liver</tissue>
    </source>
</reference>
<evidence type="ECO:0000256" key="8">
    <source>
        <dbReference type="ARBA" id="ARBA00023157"/>
    </source>
</evidence>
<evidence type="ECO:0000256" key="1">
    <source>
        <dbReference type="ARBA" id="ARBA00004141"/>
    </source>
</evidence>
<evidence type="ECO:0000256" key="3">
    <source>
        <dbReference type="ARBA" id="ARBA00022729"/>
    </source>
</evidence>
<dbReference type="KEGG" id="pbi:103065311"/>
<feature type="transmembrane region" description="Helical" evidence="9">
    <location>
        <begin position="1600"/>
        <end position="1620"/>
    </location>
</feature>
<evidence type="ECO:0000256" key="5">
    <source>
        <dbReference type="ARBA" id="ARBA00022837"/>
    </source>
</evidence>
<feature type="transmembrane region" description="Helical" evidence="9">
    <location>
        <begin position="1703"/>
        <end position="1728"/>
    </location>
</feature>
<dbReference type="GO" id="GO:0032420">
    <property type="term" value="C:stereocilium"/>
    <property type="evidence" value="ECO:0007669"/>
    <property type="project" value="TreeGrafter"/>
</dbReference>
<sequence length="1998" mass="221427">ALDDDIPEEKQHYQFQLASISDGGIIDEAAKTANITMAASDLPYGQFAFSQEVLQMTEKEKWANITVVRSHGYYKQIHLLYKTLNGTAVEGSDFGVTSGELIFKPTETVKIIYVEIYDDDLPEGPEDFSIVITKVELLGSEFDFTIKENGLQVDQPPEIGNVSVIRIIISKSDNAEGIIEFDPSYTSLEVEEDVGRIMIPVFRRLGNYGFVTADFISRSISALPDGVDYNITNNSVVFHHGQTQSFISILIMDDEEREYAEQFEIQLIGASGGAVLGLHLVTQITITKNDSPHGIVRFLNESQIILPNPNISLALSLVLERTGELIGESQINWDILGPNSEVILPPRNSDIGDPVNGSFYFAETEGGLRYIILEIYPHEEVEVQETYIIRLCVVRGETELDPKAANVTVKILKFGDPNGIVQFVPESLSPKHFEEPSTSEGPLSIVLSIKRIQGIMGNITIYWKLSSDSDTTNDFITTSGSVLIPDLQRTSDIVISLLPDDVPEVDELYEVQLTSVEGGADLDLEKSISRFTVVANDDPYGVFALYGEKQSVLVKKDLSRHIQINISRHAGTFADVIVEYQISSFDEEKVVTPANTVGQLYIKAGSSFGLKTVPICTQVFISFGMNLTLELINVTLVNISANIVPKILETARLVSFPVPREAANSQVAFDSVILRLINITAGTTEALIIRKGIYGSITVIWSSGYPPGLIPMFLHQGNIIPPSGTVTFSHGEQNKTILLQVIPNASSPEVFAVHLAAVQSNASGGARLRSDFLIAEIEPMGVFQFAPSSRNILVREDVQTVRLYVQRLFGYQSNLTKVFYQTTAGSAKSLEDFEPAHDGELVFGFLEINTILEILIIDDSISEEDEIFFVNLTSVNVLDIQKFNPTWNPRLNPEFSIASVTVLASDIHYGILSLEPTMIYTEEDSRNITSSTVLIHIRRTQGFVGNISVNIKTFGGINAQSGADTFPFEIVPVVSNLTWAVEGTDFEEMALSVTLLDGERESKVSVRILDDDEPEGEEFFYVVLSEPQGGAQITKSMDEYGLKGFTTIIIKGNDLQNGILGFSEEAQHGLVLDEDSEKRKIELIVTRQPNRAFEDVKVSWRVTFNRTSVVLQTNGTDLAKELIAVIGITTCNAGQIQCMVYIEIRPDNVAESETCFFVELYEVGEGAALNKSARFAHIIVPESDSAQKDLISFAVGSRLAVAHMKTTSISLQVVRDSSTALAISVGYRTQELLRPEALGHVIISPAISGQDFIASEGMLSFESGQRNALLSITLIPKTGYLNLFPKRFQVMLFNPTGGARVDSIYGIANITIVSDSNSQALWSLTDQLFQPLDDTILNTILQHLNIKVVTESTEEQLAAMMYIIDKVISEGEIQGLTDQNRNLLYEILCALANPKRKDTRGYSFLADITEKFAFSLLVGVMCGSQGERGKTILDHCPYIEITSHHWYPQQINGHRFDGKDGDFIRVPDHLLEVPTSSHSNDATCRFIQVTEYSSQQWFIADGRGIALKNKVFSMSLQGQSPVQLKDNNEVIYRIYSTDSHIIPHKSLCLLWNQVAESWLSNTQFCKLMDDSSDYVECSCSHMSVYAASAQTDSFSSYNEAFFSSGFICISGFILAIFSYLLCTRTSMFAAKLLTHMMVACLGTQISFLASAYTSQQLSEESCSTLGSVTHYLYLCQFSWMLIQAVNFWYILVMNDEHTERRYLIFFLLGWGLPALVVILLLIILRGIYHHNLPQIYGLIYNDLCFIPNIYAALFTAALVPLVCLVVVFVVFIHVYQVTPQWKAYDDVFRGRTNAAEIPLVLYLFALISMTWLWGGLHMAYRHLWMLVFFVIFNSLQGLYVFVVYFILHNQLCCPVKASYTVEMNGNTSSGSAFFTPGSGMPLAGEEISKSTQNLIAAMEEMPADWERASLRTGSQARAVFTQSPQNGSAYIAAGGFRNSSLVADEESQEFDDLIFALKTGAGLNISDTESCHGSHDGSTIVNSQIVELRRIPIADTHL</sequence>
<dbReference type="Gene3D" id="2.60.220.50">
    <property type="match status" value="1"/>
</dbReference>
<organism evidence="12 13">
    <name type="scientific">Python bivittatus</name>
    <name type="common">Burmese python</name>
    <name type="synonym">Python molurus bivittatus</name>
    <dbReference type="NCBI Taxonomy" id="176946"/>
    <lineage>
        <taxon>Eukaryota</taxon>
        <taxon>Metazoa</taxon>
        <taxon>Chordata</taxon>
        <taxon>Craniata</taxon>
        <taxon>Vertebrata</taxon>
        <taxon>Euteleostomi</taxon>
        <taxon>Lepidosauria</taxon>
        <taxon>Squamata</taxon>
        <taxon>Bifurcata</taxon>
        <taxon>Unidentata</taxon>
        <taxon>Episquamata</taxon>
        <taxon>Toxicofera</taxon>
        <taxon>Serpentes</taxon>
        <taxon>Henophidia</taxon>
        <taxon>Pythonidae</taxon>
        <taxon>Python</taxon>
    </lineage>
</organism>
<evidence type="ECO:0000313" key="12">
    <source>
        <dbReference type="Proteomes" id="UP000695026"/>
    </source>
</evidence>
<dbReference type="GO" id="GO:0004930">
    <property type="term" value="F:G protein-coupled receptor activity"/>
    <property type="evidence" value="ECO:0007669"/>
    <property type="project" value="InterPro"/>
</dbReference>
<dbReference type="InterPro" id="IPR000832">
    <property type="entry name" value="GPCR_2_secretin-like"/>
</dbReference>
<evidence type="ECO:0000256" key="7">
    <source>
        <dbReference type="ARBA" id="ARBA00023136"/>
    </source>
</evidence>
<comment type="subcellular location">
    <subcellularLocation>
        <location evidence="1">Membrane</location>
        <topology evidence="1">Multi-pass membrane protein</topology>
    </subcellularLocation>
</comment>
<dbReference type="RefSeq" id="XP_007428034.1">
    <property type="nucleotide sequence ID" value="XM_007427972.3"/>
</dbReference>
<dbReference type="PANTHER" id="PTHR46682:SF1">
    <property type="entry name" value="ADHESION G-PROTEIN COUPLED RECEPTOR V1"/>
    <property type="match status" value="1"/>
</dbReference>
<dbReference type="GO" id="GO:0007601">
    <property type="term" value="P:visual perception"/>
    <property type="evidence" value="ECO:0007669"/>
    <property type="project" value="TreeGrafter"/>
</dbReference>
<dbReference type="SMART" id="SM00237">
    <property type="entry name" value="Calx_beta"/>
    <property type="match status" value="3"/>
</dbReference>
<proteinExistence type="predicted"/>
<dbReference type="PROSITE" id="PS50221">
    <property type="entry name" value="GAIN_B"/>
    <property type="match status" value="1"/>
</dbReference>
<dbReference type="GO" id="GO:0071277">
    <property type="term" value="P:cellular response to calcium ion"/>
    <property type="evidence" value="ECO:0007669"/>
    <property type="project" value="TreeGrafter"/>
</dbReference>
<dbReference type="InterPro" id="IPR038081">
    <property type="entry name" value="CalX-like_sf"/>
</dbReference>
<dbReference type="InterPro" id="IPR026919">
    <property type="entry name" value="ADGRV1"/>
</dbReference>
<feature type="transmembrane region" description="Helical" evidence="9">
    <location>
        <begin position="1748"/>
        <end position="1775"/>
    </location>
</feature>
<evidence type="ECO:0000256" key="6">
    <source>
        <dbReference type="ARBA" id="ARBA00022989"/>
    </source>
</evidence>
<dbReference type="PROSITE" id="PS50261">
    <property type="entry name" value="G_PROTEIN_RECEP_F2_4"/>
    <property type="match status" value="1"/>
</dbReference>
<keyword evidence="5" id="KW-0106">Calcium</keyword>
<dbReference type="GO" id="GO:0005737">
    <property type="term" value="C:cytoplasm"/>
    <property type="evidence" value="ECO:0007669"/>
    <property type="project" value="TreeGrafter"/>
</dbReference>
<dbReference type="OrthoDB" id="2324346at2759"/>
<dbReference type="FunFam" id="1.20.1070.10:FF:000178">
    <property type="entry name" value="Adhesion G-protein coupled receptor V1"/>
    <property type="match status" value="1"/>
</dbReference>
<dbReference type="Pfam" id="PF03160">
    <property type="entry name" value="Calx-beta"/>
    <property type="match status" value="5"/>
</dbReference>